<dbReference type="Pfam" id="PF11823">
    <property type="entry name" value="Se_S_carrier"/>
    <property type="match status" value="1"/>
</dbReference>
<evidence type="ECO:0000313" key="3">
    <source>
        <dbReference type="Proteomes" id="UP000095255"/>
    </source>
</evidence>
<keyword evidence="3" id="KW-1185">Reference proteome</keyword>
<dbReference type="STRING" id="1390249.BHU72_07190"/>
<name>A0A1E5L4B0_9FIRM</name>
<comment type="caution">
    <text evidence="2">The sequence shown here is derived from an EMBL/GenBank/DDBJ whole genome shotgun (WGS) entry which is preliminary data.</text>
</comment>
<accession>A0A1E5L4B0</accession>
<evidence type="ECO:0000259" key="1">
    <source>
        <dbReference type="Pfam" id="PF11823"/>
    </source>
</evidence>
<gene>
    <name evidence="2" type="ORF">BHU72_07190</name>
</gene>
<sequence length="70" mass="7791">MKLVIFPTVHWTLTAEKALKSAAINHHVVPVPPYVNEGCGLGIKISDDLENAAMDVFYKENIEIEKVITQ</sequence>
<dbReference type="Proteomes" id="UP000095255">
    <property type="component" value="Unassembled WGS sequence"/>
</dbReference>
<dbReference type="AlphaFoldDB" id="A0A1E5L4B0"/>
<feature type="domain" description="Putative Se/S carrier protein-like" evidence="1">
    <location>
        <begin position="3"/>
        <end position="67"/>
    </location>
</feature>
<organism evidence="2 3">
    <name type="scientific">Desulfuribacillus stibiiarsenatis</name>
    <dbReference type="NCBI Taxonomy" id="1390249"/>
    <lineage>
        <taxon>Bacteria</taxon>
        <taxon>Bacillati</taxon>
        <taxon>Bacillota</taxon>
        <taxon>Desulfuribacillia</taxon>
        <taxon>Desulfuribacillales</taxon>
        <taxon>Desulfuribacillaceae</taxon>
        <taxon>Desulfuribacillus</taxon>
    </lineage>
</organism>
<reference evidence="2 3" key="1">
    <citation type="submission" date="2016-09" db="EMBL/GenBank/DDBJ databases">
        <title>Desulfuribacillus arsenicus sp. nov., an obligately anaerobic, dissimilatory arsenic- and antimonate-reducing bacterium isolated from anoxic sediments.</title>
        <authorList>
            <person name="Abin C.A."/>
            <person name="Hollibaugh J.T."/>
        </authorList>
    </citation>
    <scope>NUCLEOTIDE SEQUENCE [LARGE SCALE GENOMIC DNA]</scope>
    <source>
        <strain evidence="2 3">MLFW-2</strain>
    </source>
</reference>
<proteinExistence type="predicted"/>
<dbReference type="EMBL" id="MJAT01000035">
    <property type="protein sequence ID" value="OEH84968.1"/>
    <property type="molecule type" value="Genomic_DNA"/>
</dbReference>
<protein>
    <recommendedName>
        <fullName evidence="1">Putative Se/S carrier protein-like domain-containing protein</fullName>
    </recommendedName>
</protein>
<evidence type="ECO:0000313" key="2">
    <source>
        <dbReference type="EMBL" id="OEH84968.1"/>
    </source>
</evidence>
<dbReference type="RefSeq" id="WP_069702703.1">
    <property type="nucleotide sequence ID" value="NZ_MJAT01000035.1"/>
</dbReference>
<dbReference type="InterPro" id="IPR021778">
    <property type="entry name" value="Se/S_carrier-like"/>
</dbReference>